<evidence type="ECO:0008006" key="4">
    <source>
        <dbReference type="Google" id="ProtNLM"/>
    </source>
</evidence>
<evidence type="ECO:0000256" key="1">
    <source>
        <dbReference type="SAM" id="Phobius"/>
    </source>
</evidence>
<dbReference type="eggNOG" id="ENOG5032ZF5">
    <property type="taxonomic scope" value="Bacteria"/>
</dbReference>
<evidence type="ECO:0000313" key="2">
    <source>
        <dbReference type="EMBL" id="SDZ86566.1"/>
    </source>
</evidence>
<feature type="transmembrane region" description="Helical" evidence="1">
    <location>
        <begin position="12"/>
        <end position="30"/>
    </location>
</feature>
<name>A0A1H3WHD7_9GAMM</name>
<dbReference type="EMBL" id="FNQS01000001">
    <property type="protein sequence ID" value="SDZ86566.1"/>
    <property type="molecule type" value="Genomic_DNA"/>
</dbReference>
<keyword evidence="1" id="KW-0812">Transmembrane</keyword>
<keyword evidence="1" id="KW-1133">Transmembrane helix</keyword>
<dbReference type="STRING" id="71657.SAMN02982996_00495"/>
<protein>
    <recommendedName>
        <fullName evidence="4">DUF2509 family protein</fullName>
    </recommendedName>
</protein>
<dbReference type="Pfam" id="PF10713">
    <property type="entry name" value="DUF2509"/>
    <property type="match status" value="1"/>
</dbReference>
<accession>A0A1H3WHD7</accession>
<dbReference type="RefSeq" id="WP_235195097.1">
    <property type="nucleotide sequence ID" value="NZ_FNQS01000001.1"/>
</dbReference>
<sequence length="150" mass="17089">MMPSKRHQSGNALMIVMVLISLGVLLLVGMQKQLETWIEQGKDEQHYWKAYNQGLSSLEWGISQRWRDNGDVWQCRTLSMDHLRVCLHLSPSGNQGILRGEGQLEVDTPPLRLYQRVAAQTIDGAVLLQAMSQGWLDFCPEPEARYCVVH</sequence>
<gene>
    <name evidence="2" type="ORF">SAMN02982996_00495</name>
</gene>
<dbReference type="InterPro" id="IPR019652">
    <property type="entry name" value="DUF2509"/>
</dbReference>
<dbReference type="GeneID" id="97766239"/>
<dbReference type="Proteomes" id="UP000187280">
    <property type="component" value="Unassembled WGS sequence"/>
</dbReference>
<dbReference type="AlphaFoldDB" id="A0A1H3WHD7"/>
<evidence type="ECO:0000313" key="3">
    <source>
        <dbReference type="Proteomes" id="UP000187280"/>
    </source>
</evidence>
<proteinExistence type="predicted"/>
<organism evidence="2 3">
    <name type="scientific">Lonsdalea quercina</name>
    <dbReference type="NCBI Taxonomy" id="71657"/>
    <lineage>
        <taxon>Bacteria</taxon>
        <taxon>Pseudomonadati</taxon>
        <taxon>Pseudomonadota</taxon>
        <taxon>Gammaproteobacteria</taxon>
        <taxon>Enterobacterales</taxon>
        <taxon>Pectobacteriaceae</taxon>
        <taxon>Lonsdalea</taxon>
    </lineage>
</organism>
<keyword evidence="3" id="KW-1185">Reference proteome</keyword>
<reference evidence="2 3" key="1">
    <citation type="submission" date="2016-10" db="EMBL/GenBank/DDBJ databases">
        <authorList>
            <person name="de Groot N.N."/>
        </authorList>
    </citation>
    <scope>NUCLEOTIDE SEQUENCE [LARGE SCALE GENOMIC DNA]</scope>
    <source>
        <strain evidence="2 3">ATCC 29281</strain>
    </source>
</reference>
<keyword evidence="1" id="KW-0472">Membrane</keyword>